<protein>
    <submittedName>
        <fullName evidence="1">(salmon louse) hypothetical protein</fullName>
    </submittedName>
</protein>
<sequence length="117" mass="13696">MIHSEFSAPTTPIRRWKRNFYGCHPPSITRRYSSAYLPVSPLSKRTLVEFLRPRKLEEVLTVYPGDMLLHKFCQLDPNNVNVEDESLREKIVFAIHAAKAFQISEEVRNFDSFKLEV</sequence>
<name>A0A7R8HDH1_LEPSM</name>
<organism evidence="1 2">
    <name type="scientific">Lepeophtheirus salmonis</name>
    <name type="common">Salmon louse</name>
    <name type="synonym">Caligus salmonis</name>
    <dbReference type="NCBI Taxonomy" id="72036"/>
    <lineage>
        <taxon>Eukaryota</taxon>
        <taxon>Metazoa</taxon>
        <taxon>Ecdysozoa</taxon>
        <taxon>Arthropoda</taxon>
        <taxon>Crustacea</taxon>
        <taxon>Multicrustacea</taxon>
        <taxon>Hexanauplia</taxon>
        <taxon>Copepoda</taxon>
        <taxon>Siphonostomatoida</taxon>
        <taxon>Caligidae</taxon>
        <taxon>Lepeophtheirus</taxon>
    </lineage>
</organism>
<gene>
    <name evidence="1" type="ORF">LSAA_14355</name>
</gene>
<dbReference type="AlphaFoldDB" id="A0A7R8HDH1"/>
<dbReference type="Proteomes" id="UP000675881">
    <property type="component" value="Chromosome 8"/>
</dbReference>
<accession>A0A7R8HDH1</accession>
<evidence type="ECO:0000313" key="2">
    <source>
        <dbReference type="Proteomes" id="UP000675881"/>
    </source>
</evidence>
<reference evidence="1" key="1">
    <citation type="submission" date="2021-02" db="EMBL/GenBank/DDBJ databases">
        <authorList>
            <person name="Bekaert M."/>
        </authorList>
    </citation>
    <scope>NUCLEOTIDE SEQUENCE</scope>
    <source>
        <strain evidence="1">IoA-00</strain>
    </source>
</reference>
<keyword evidence="2" id="KW-1185">Reference proteome</keyword>
<proteinExistence type="predicted"/>
<evidence type="ECO:0000313" key="1">
    <source>
        <dbReference type="EMBL" id="CAF3023329.1"/>
    </source>
</evidence>
<dbReference type="EMBL" id="HG994587">
    <property type="protein sequence ID" value="CAF3023329.1"/>
    <property type="molecule type" value="Genomic_DNA"/>
</dbReference>